<dbReference type="RefSeq" id="WP_113948604.1">
    <property type="nucleotide sequence ID" value="NZ_QNQU01000007.1"/>
</dbReference>
<dbReference type="Pfam" id="PF00535">
    <property type="entry name" value="Glycos_transf_2"/>
    <property type="match status" value="1"/>
</dbReference>
<protein>
    <recommendedName>
        <fullName evidence="1">Glycosyltransferase 2-like domain-containing protein</fullName>
    </recommendedName>
</protein>
<organism evidence="2 3">
    <name type="scientific">Pedobacter miscanthi</name>
    <dbReference type="NCBI Taxonomy" id="2259170"/>
    <lineage>
        <taxon>Bacteria</taxon>
        <taxon>Pseudomonadati</taxon>
        <taxon>Bacteroidota</taxon>
        <taxon>Sphingobacteriia</taxon>
        <taxon>Sphingobacteriales</taxon>
        <taxon>Sphingobacteriaceae</taxon>
        <taxon>Pedobacter</taxon>
    </lineage>
</organism>
<dbReference type="OrthoDB" id="1417318at2"/>
<proteinExistence type="predicted"/>
<feature type="domain" description="Glycosyltransferase 2-like" evidence="1">
    <location>
        <begin position="9"/>
        <end position="165"/>
    </location>
</feature>
<comment type="caution">
    <text evidence="2">The sequence shown here is derived from an EMBL/GenBank/DDBJ whole genome shotgun (WGS) entry which is preliminary data.</text>
</comment>
<dbReference type="PANTHER" id="PTHR22916">
    <property type="entry name" value="GLYCOSYLTRANSFERASE"/>
    <property type="match status" value="1"/>
</dbReference>
<gene>
    <name evidence="2" type="ORF">DRW42_09580</name>
</gene>
<dbReference type="PANTHER" id="PTHR22916:SF3">
    <property type="entry name" value="UDP-GLCNAC:BETAGAL BETA-1,3-N-ACETYLGLUCOSAMINYLTRANSFERASE-LIKE PROTEIN 1"/>
    <property type="match status" value="1"/>
</dbReference>
<keyword evidence="3" id="KW-1185">Reference proteome</keyword>
<dbReference type="SUPFAM" id="SSF53448">
    <property type="entry name" value="Nucleotide-diphospho-sugar transferases"/>
    <property type="match status" value="1"/>
</dbReference>
<dbReference type="Proteomes" id="UP000252081">
    <property type="component" value="Unassembled WGS sequence"/>
</dbReference>
<evidence type="ECO:0000259" key="1">
    <source>
        <dbReference type="Pfam" id="PF00535"/>
    </source>
</evidence>
<evidence type="ECO:0000313" key="3">
    <source>
        <dbReference type="Proteomes" id="UP000252081"/>
    </source>
</evidence>
<dbReference type="GO" id="GO:0016758">
    <property type="term" value="F:hexosyltransferase activity"/>
    <property type="evidence" value="ECO:0007669"/>
    <property type="project" value="UniProtKB-ARBA"/>
</dbReference>
<dbReference type="InterPro" id="IPR001173">
    <property type="entry name" value="Glyco_trans_2-like"/>
</dbReference>
<evidence type="ECO:0000313" key="2">
    <source>
        <dbReference type="EMBL" id="RBQ07845.1"/>
    </source>
</evidence>
<dbReference type="EMBL" id="QNQU01000007">
    <property type="protein sequence ID" value="RBQ07845.1"/>
    <property type="molecule type" value="Genomic_DNA"/>
</dbReference>
<name>A0A366L1T6_9SPHI</name>
<dbReference type="InterPro" id="IPR029044">
    <property type="entry name" value="Nucleotide-diphossugar_trans"/>
</dbReference>
<dbReference type="AlphaFoldDB" id="A0A366L1T6"/>
<reference evidence="2 3" key="1">
    <citation type="submission" date="2018-07" db="EMBL/GenBank/DDBJ databases">
        <title>A draft genome of a endophytic bacteria, a new species of Pedobacter.</title>
        <authorList>
            <person name="Zhang Z.D."/>
            <person name="Chen Z.J."/>
        </authorList>
    </citation>
    <scope>NUCLEOTIDE SEQUENCE [LARGE SCALE GENOMIC DNA]</scope>
    <source>
        <strain evidence="2 3">RS10</strain>
    </source>
</reference>
<accession>A0A366L1T6</accession>
<sequence>MKNNRPRISIVMPCYNAAKHIAQSIQSILDQTLTDFELIIIDDGSNDKTEIVIRSFKDVRIKYHKLGLNQGNYSARNIGMKLARGKYIAMLDADDIAKIDRLEIQFNFLEKHKSIGCLGGLSEVIDDNGELIGKIDRPLSYKEIKVSFLKDNYLTQSTLMFRSTLIKKHNLRYNERYMYAGDYDFVARMIQLFKVVNLDKVLVQYRIHPSQISSAKKREQQRFAKEIRGRQLDIFQIRYTKKDLKLYLSVISEQILTREKIDSAIVWFNKLLNANEIVCAFDKKLLFNSFNQLLIRVIYLHKNDVKQNNFKAILGNNAKITANIINLKKRTERLNNVLKQFEGKEEFDVKIYNAIEHSVGAYGLWQSIRDIIIKASDANKEFVLICEDDLEFTAHYNKHLLYDCIKVASINGADILCGGVSGGFKLPKILTKHLIKLDGYWCNHFIIVFRPFFQKIIKHDFDLRSKVDLTMSTLTNNILVINPFIAVQKSFGYSDVTLYNNQNEDWVNNRFKSVEKSLERFLQKGFF</sequence>
<dbReference type="Gene3D" id="3.90.550.10">
    <property type="entry name" value="Spore Coat Polysaccharide Biosynthesis Protein SpsA, Chain A"/>
    <property type="match status" value="1"/>
</dbReference>